<dbReference type="SUPFAM" id="SSF48239">
    <property type="entry name" value="Terpenoid cyclases/Protein prenyltransferases"/>
    <property type="match status" value="2"/>
</dbReference>
<dbReference type="PANTHER" id="PTHR11764">
    <property type="entry name" value="TERPENE CYCLASE/MUTASE FAMILY MEMBER"/>
    <property type="match status" value="1"/>
</dbReference>
<dbReference type="Gene3D" id="1.50.10.20">
    <property type="match status" value="2"/>
</dbReference>
<feature type="domain" description="Squalene cyclase C-terminal" evidence="4">
    <location>
        <begin position="286"/>
        <end position="579"/>
    </location>
</feature>
<gene>
    <name evidence="6" type="ORF">SAMN05421753_108177</name>
</gene>
<dbReference type="GO" id="GO:0005811">
    <property type="term" value="C:lipid droplet"/>
    <property type="evidence" value="ECO:0007669"/>
    <property type="project" value="InterPro"/>
</dbReference>
<comment type="pathway">
    <text evidence="1">Secondary metabolite biosynthesis; hopanoid biosynthesis.</text>
</comment>
<dbReference type="Pfam" id="PF13249">
    <property type="entry name" value="SQHop_cyclase_N"/>
    <property type="match status" value="1"/>
</dbReference>
<comment type="similarity">
    <text evidence="2">Belongs to the terpene cyclase/mutase family.</text>
</comment>
<dbReference type="InterPro" id="IPR008930">
    <property type="entry name" value="Terpenoid_cyclase/PrenylTrfase"/>
</dbReference>
<dbReference type="InterPro" id="IPR032696">
    <property type="entry name" value="SQ_cyclase_C"/>
</dbReference>
<dbReference type="EMBL" id="FOQD01000008">
    <property type="protein sequence ID" value="SFI38698.1"/>
    <property type="molecule type" value="Genomic_DNA"/>
</dbReference>
<evidence type="ECO:0000256" key="3">
    <source>
        <dbReference type="ARBA" id="ARBA00022737"/>
    </source>
</evidence>
<proteinExistence type="inferred from homology"/>
<dbReference type="OrthoDB" id="9758578at2"/>
<evidence type="ECO:0000259" key="4">
    <source>
        <dbReference type="Pfam" id="PF13243"/>
    </source>
</evidence>
<dbReference type="PANTHER" id="PTHR11764:SF20">
    <property type="entry name" value="LANOSTEROL SYNTHASE"/>
    <property type="match status" value="1"/>
</dbReference>
<sequence>MTQLPAHERIERAWQTVRDELLSRRGAHKHWTGQLSTSALSTATAVMALEQVRRQSDPKTFAWQTLIDRGLQWLAAHQNADGGWGDTVKSISNISTTMLGHATFVAAGNPTRDGAVIERAACYVESAGGVPALVKRYGKDKTFSVPILTHCALAGLVDWQQVSPLPFELACIPARFYAAVQLPVVSYALPALIAIGQVRHHFQRPANSLLAAIRDSSIPRSLRVLERIQPATGGFLEATPLTSFVTMSLAAKGLAQHPVAVRGCQFIVASVLPDGSWPIDTNLATWVTTLSVNALQSDLPSGDRAPVLNWLLNQQYTQVHPFTNASPGGWAWTDLPGGVPDADDTPGALLALLQLSDSELDERTARALERGTEWLRDLQNRDGGWPTFCRGWGTLPFDRSSCDITAHCLRALHRIQSRMPLGNWFKKTMERGFRFLETQQQPDGSWLPLWFGNQYAPDDINPVYGTAKVLAAYRDVKSFSAPQAQSALHWLQSVQNEDGGWGGTRGCPSSVEETSLALEVLTDAAGAQASVARGLNWLVTAVEQGRIAEPAPIGFYFAKLWYFEDLYPWIFAASALRRCRAQSSAG</sequence>
<dbReference type="GO" id="GO:0016866">
    <property type="term" value="F:intramolecular transferase activity"/>
    <property type="evidence" value="ECO:0007669"/>
    <property type="project" value="InterPro"/>
</dbReference>
<dbReference type="Proteomes" id="UP000199518">
    <property type="component" value="Unassembled WGS sequence"/>
</dbReference>
<feature type="domain" description="Squalene cyclase N-terminal" evidence="5">
    <location>
        <begin position="17"/>
        <end position="179"/>
    </location>
</feature>
<dbReference type="InterPro" id="IPR018333">
    <property type="entry name" value="Squalene_cyclase"/>
</dbReference>
<evidence type="ECO:0000259" key="5">
    <source>
        <dbReference type="Pfam" id="PF13249"/>
    </source>
</evidence>
<dbReference type="InterPro" id="IPR032697">
    <property type="entry name" value="SQ_cyclase_N"/>
</dbReference>
<dbReference type="STRING" id="1576369.SAMN05421753_108177"/>
<name>A0A1I3HSF9_9PLAN</name>
<dbReference type="GO" id="GO:0016104">
    <property type="term" value="P:triterpenoid biosynthetic process"/>
    <property type="evidence" value="ECO:0007669"/>
    <property type="project" value="InterPro"/>
</dbReference>
<protein>
    <submittedName>
        <fullName evidence="6">Squalene-hopene/tetraprenyl-beta-curcumene cyclase</fullName>
    </submittedName>
</protein>
<keyword evidence="7" id="KW-1185">Reference proteome</keyword>
<keyword evidence="3" id="KW-0677">Repeat</keyword>
<evidence type="ECO:0000313" key="7">
    <source>
        <dbReference type="Proteomes" id="UP000199518"/>
    </source>
</evidence>
<evidence type="ECO:0000256" key="1">
    <source>
        <dbReference type="ARBA" id="ARBA00004999"/>
    </source>
</evidence>
<evidence type="ECO:0000256" key="2">
    <source>
        <dbReference type="ARBA" id="ARBA00009755"/>
    </source>
</evidence>
<dbReference type="RefSeq" id="WP_092050496.1">
    <property type="nucleotide sequence ID" value="NZ_FOQD01000008.1"/>
</dbReference>
<evidence type="ECO:0000313" key="6">
    <source>
        <dbReference type="EMBL" id="SFI38698.1"/>
    </source>
</evidence>
<dbReference type="Pfam" id="PF13243">
    <property type="entry name" value="SQHop_cyclase_C"/>
    <property type="match status" value="1"/>
</dbReference>
<organism evidence="6 7">
    <name type="scientific">Planctomicrobium piriforme</name>
    <dbReference type="NCBI Taxonomy" id="1576369"/>
    <lineage>
        <taxon>Bacteria</taxon>
        <taxon>Pseudomonadati</taxon>
        <taxon>Planctomycetota</taxon>
        <taxon>Planctomycetia</taxon>
        <taxon>Planctomycetales</taxon>
        <taxon>Planctomycetaceae</taxon>
        <taxon>Planctomicrobium</taxon>
    </lineage>
</organism>
<reference evidence="7" key="1">
    <citation type="submission" date="2016-10" db="EMBL/GenBank/DDBJ databases">
        <authorList>
            <person name="Varghese N."/>
            <person name="Submissions S."/>
        </authorList>
    </citation>
    <scope>NUCLEOTIDE SEQUENCE [LARGE SCALE GENOMIC DNA]</scope>
    <source>
        <strain evidence="7">DSM 26348</strain>
    </source>
</reference>
<dbReference type="UniPathway" id="UPA00337"/>
<accession>A0A1I3HSF9</accession>
<dbReference type="AlphaFoldDB" id="A0A1I3HSF9"/>